<evidence type="ECO:0000313" key="4">
    <source>
        <dbReference type="Proteomes" id="UP001187192"/>
    </source>
</evidence>
<dbReference type="GO" id="GO:0016740">
    <property type="term" value="F:transferase activity"/>
    <property type="evidence" value="ECO:0007669"/>
    <property type="project" value="UniProtKB-KW"/>
</dbReference>
<dbReference type="PANTHER" id="PTHR31147">
    <property type="entry name" value="ACYL TRANSFERASE 4"/>
    <property type="match status" value="1"/>
</dbReference>
<proteinExistence type="inferred from homology"/>
<sequence>MAAPALASLVFTVRRREPELIAPANPTPRELKQLSDIDDQAGLRFQIPSVLFYRHSPSMNGRDPVRVIREALAKTLVFYYPLAGRLREGPAGKLSVDCTGEGVLFIEADADVTLEQFGEDLQPPFPCFEQLLYDVPGSGGIIDSPLLLIQVTRLKCGGFIFANRVNHTMCDAAGLIQFITAVAEIARSACAPSVPPVWRRELLNARNPPRITCTHHEFELSTNEANTKDITNPTFTTLSLEAHRSFFFGPAEVSALQRMVPDPQQEGYSTFDLLTAFLWRCLTIALHLNPEAEVRVIMNVNTRSKFNPPLPTGYYGNAFAYTTAHSTAGKLCSNPLEYALGLVKRAKGNVTEEYMRSLADLLVIRGRPGFPMDRIYGISDLRYAGFGGVDFGWGKPAYGGVAGSIPSMASFLVPFKSNVRGEKGIVVPVCLPIHAMERFSKELESVLNLSDIKSVQKYNSTIKSAL</sequence>
<dbReference type="AlphaFoldDB" id="A0AA88APW2"/>
<keyword evidence="4" id="KW-1185">Reference proteome</keyword>
<evidence type="ECO:0000313" key="3">
    <source>
        <dbReference type="EMBL" id="GMN55312.1"/>
    </source>
</evidence>
<name>A0AA88APW2_FICCA</name>
<dbReference type="GO" id="GO:0009836">
    <property type="term" value="P:fruit ripening, climacteric"/>
    <property type="evidence" value="ECO:0007669"/>
    <property type="project" value="UniProtKB-ARBA"/>
</dbReference>
<evidence type="ECO:0000256" key="2">
    <source>
        <dbReference type="ARBA" id="ARBA00022679"/>
    </source>
</evidence>
<protein>
    <recommendedName>
        <fullName evidence="5">Benzyl alcohol O-benzoyltransferase</fullName>
    </recommendedName>
</protein>
<dbReference type="EMBL" id="BTGU01000056">
    <property type="protein sequence ID" value="GMN55312.1"/>
    <property type="molecule type" value="Genomic_DNA"/>
</dbReference>
<dbReference type="Proteomes" id="UP001187192">
    <property type="component" value="Unassembled WGS sequence"/>
</dbReference>
<dbReference type="Gene3D" id="3.30.559.10">
    <property type="entry name" value="Chloramphenicol acetyltransferase-like domain"/>
    <property type="match status" value="2"/>
</dbReference>
<dbReference type="Pfam" id="PF02458">
    <property type="entry name" value="Transferase"/>
    <property type="match status" value="1"/>
</dbReference>
<reference evidence="3" key="1">
    <citation type="submission" date="2023-07" db="EMBL/GenBank/DDBJ databases">
        <title>draft genome sequence of fig (Ficus carica).</title>
        <authorList>
            <person name="Takahashi T."/>
            <person name="Nishimura K."/>
        </authorList>
    </citation>
    <scope>NUCLEOTIDE SEQUENCE</scope>
</reference>
<dbReference type="InterPro" id="IPR023213">
    <property type="entry name" value="CAT-like_dom_sf"/>
</dbReference>
<keyword evidence="2" id="KW-0808">Transferase</keyword>
<dbReference type="PANTHER" id="PTHR31147:SF66">
    <property type="entry name" value="OS05G0315700 PROTEIN"/>
    <property type="match status" value="1"/>
</dbReference>
<comment type="caution">
    <text evidence="3">The sequence shown here is derived from an EMBL/GenBank/DDBJ whole genome shotgun (WGS) entry which is preliminary data.</text>
</comment>
<organism evidence="3 4">
    <name type="scientific">Ficus carica</name>
    <name type="common">Common fig</name>
    <dbReference type="NCBI Taxonomy" id="3494"/>
    <lineage>
        <taxon>Eukaryota</taxon>
        <taxon>Viridiplantae</taxon>
        <taxon>Streptophyta</taxon>
        <taxon>Embryophyta</taxon>
        <taxon>Tracheophyta</taxon>
        <taxon>Spermatophyta</taxon>
        <taxon>Magnoliopsida</taxon>
        <taxon>eudicotyledons</taxon>
        <taxon>Gunneridae</taxon>
        <taxon>Pentapetalae</taxon>
        <taxon>rosids</taxon>
        <taxon>fabids</taxon>
        <taxon>Rosales</taxon>
        <taxon>Moraceae</taxon>
        <taxon>Ficeae</taxon>
        <taxon>Ficus</taxon>
    </lineage>
</organism>
<comment type="similarity">
    <text evidence="1">Belongs to the plant acyltransferase family.</text>
</comment>
<evidence type="ECO:0000256" key="1">
    <source>
        <dbReference type="ARBA" id="ARBA00009861"/>
    </source>
</evidence>
<accession>A0AA88APW2</accession>
<dbReference type="InterPro" id="IPR050898">
    <property type="entry name" value="Plant_acyltransferase"/>
</dbReference>
<evidence type="ECO:0008006" key="5">
    <source>
        <dbReference type="Google" id="ProtNLM"/>
    </source>
</evidence>
<gene>
    <name evidence="3" type="ORF">TIFTF001_024429</name>
</gene>